<dbReference type="Pfam" id="PF07715">
    <property type="entry name" value="Plug"/>
    <property type="match status" value="1"/>
</dbReference>
<evidence type="ECO:0000259" key="13">
    <source>
        <dbReference type="Pfam" id="PF00593"/>
    </source>
</evidence>
<feature type="domain" description="TonB-dependent receptor-like beta-barrel" evidence="13">
    <location>
        <begin position="267"/>
        <end position="696"/>
    </location>
</feature>
<dbReference type="PANTHER" id="PTHR30069:SF29">
    <property type="entry name" value="HEMOGLOBIN AND HEMOGLOBIN-HAPTOGLOBIN-BINDING PROTEIN 1-RELATED"/>
    <property type="match status" value="1"/>
</dbReference>
<keyword evidence="4 10" id="KW-0812">Transmembrane</keyword>
<keyword evidence="3 10" id="KW-1134">Transmembrane beta strand</keyword>
<dbReference type="Pfam" id="PF00593">
    <property type="entry name" value="TonB_dep_Rec_b-barrel"/>
    <property type="match status" value="1"/>
</dbReference>
<keyword evidence="5 12" id="KW-0732">Signal</keyword>
<protein>
    <submittedName>
        <fullName evidence="15">TonB-dependent receptor</fullName>
    </submittedName>
</protein>
<comment type="caution">
    <text evidence="15">The sequence shown here is derived from an EMBL/GenBank/DDBJ whole genome shotgun (WGS) entry which is preliminary data.</text>
</comment>
<evidence type="ECO:0000256" key="9">
    <source>
        <dbReference type="ARBA" id="ARBA00023237"/>
    </source>
</evidence>
<evidence type="ECO:0000313" key="15">
    <source>
        <dbReference type="EMBL" id="TLD96021.1"/>
    </source>
</evidence>
<name>A0A4U8T8L6_9HELI</name>
<keyword evidence="2 10" id="KW-0813">Transport</keyword>
<evidence type="ECO:0000256" key="10">
    <source>
        <dbReference type="PROSITE-ProRule" id="PRU01360"/>
    </source>
</evidence>
<evidence type="ECO:0000256" key="11">
    <source>
        <dbReference type="RuleBase" id="RU003357"/>
    </source>
</evidence>
<evidence type="ECO:0000256" key="5">
    <source>
        <dbReference type="ARBA" id="ARBA00022729"/>
    </source>
</evidence>
<dbReference type="GO" id="GO:0015344">
    <property type="term" value="F:siderophore uptake transmembrane transporter activity"/>
    <property type="evidence" value="ECO:0007669"/>
    <property type="project" value="TreeGrafter"/>
</dbReference>
<evidence type="ECO:0000256" key="6">
    <source>
        <dbReference type="ARBA" id="ARBA00023077"/>
    </source>
</evidence>
<evidence type="ECO:0000256" key="4">
    <source>
        <dbReference type="ARBA" id="ARBA00022692"/>
    </source>
</evidence>
<keyword evidence="7 10" id="KW-0472">Membrane</keyword>
<evidence type="ECO:0000256" key="1">
    <source>
        <dbReference type="ARBA" id="ARBA00004571"/>
    </source>
</evidence>
<dbReference type="InterPro" id="IPR036942">
    <property type="entry name" value="Beta-barrel_TonB_sf"/>
</dbReference>
<reference evidence="15 16" key="1">
    <citation type="journal article" date="2014" name="Genome Announc.">
        <title>Draft genome sequences of eight enterohepatic helicobacter species isolated from both laboratory and wild rodents.</title>
        <authorList>
            <person name="Sheh A."/>
            <person name="Shen Z."/>
            <person name="Fox J.G."/>
        </authorList>
    </citation>
    <scope>NUCLEOTIDE SEQUENCE [LARGE SCALE GENOMIC DNA]</scope>
    <source>
        <strain evidence="15 16">MIT 09-6949</strain>
    </source>
</reference>
<dbReference type="Gene3D" id="2.40.170.20">
    <property type="entry name" value="TonB-dependent receptor, beta-barrel domain"/>
    <property type="match status" value="1"/>
</dbReference>
<dbReference type="RefSeq" id="WP_034353503.1">
    <property type="nucleotide sequence ID" value="NZ_JRPR02000006.1"/>
</dbReference>
<keyword evidence="6 11" id="KW-0798">TonB box</keyword>
<evidence type="ECO:0000256" key="2">
    <source>
        <dbReference type="ARBA" id="ARBA00022448"/>
    </source>
</evidence>
<dbReference type="EMBL" id="JRPR02000006">
    <property type="protein sequence ID" value="TLD96021.1"/>
    <property type="molecule type" value="Genomic_DNA"/>
</dbReference>
<dbReference type="GO" id="GO:0009279">
    <property type="term" value="C:cell outer membrane"/>
    <property type="evidence" value="ECO:0007669"/>
    <property type="project" value="UniProtKB-SubCell"/>
</dbReference>
<comment type="subcellular location">
    <subcellularLocation>
        <location evidence="1 10">Cell outer membrane</location>
        <topology evidence="1 10">Multi-pass membrane protein</topology>
    </subcellularLocation>
</comment>
<accession>A0A4U8T8L6</accession>
<dbReference type="InterPro" id="IPR037066">
    <property type="entry name" value="Plug_dom_sf"/>
</dbReference>
<evidence type="ECO:0000259" key="14">
    <source>
        <dbReference type="Pfam" id="PF07715"/>
    </source>
</evidence>
<comment type="similarity">
    <text evidence="10 11">Belongs to the TonB-dependent receptor family.</text>
</comment>
<proteinExistence type="inferred from homology"/>
<dbReference type="InterPro" id="IPR039426">
    <property type="entry name" value="TonB-dep_rcpt-like"/>
</dbReference>
<sequence>MKKICIFYIFICIFCIAHAENTHTLSKSVVTGNALATDVEKIPGNVSVVDSKTIESSPNSKITDIIKKLPGVRIDNDGGFNPRPKIKIRGINYGTLVMLDGVILSDLEGEARILNQISLYDVERVEVARGSFSSLYGAGAIGGVVNFITAMPTQFQSQVLIGYGNGFKQDSADKNVIRAYASIGDAFFDKSLRIKLSAGFASTDGYASFPATLPSGENTDSILGVITDKAGNRIIGSGGNRQNRIYDIRLRAEYDVSESGTLSSMISFSNNTYDFKNFKSNITDLQGNPTDLVNNKDYFVGSGWGGMGTYSHLLGNISYQHNFTESTLKLSYSSLNLFSLWQDATQGVSDRNGGVGTTQDINSSSNYFDILYHIDISPKHALNTALQFRHYDFTQLNKNMTNWRDYNSRTDTFRSYGGKAFVASGYVSLDSQWLNNLSTSLGARYDYWQNFAGYFTDNNNPATNRTNQSIVISHISPKAGINYLIESMPGLLFKSSVGSGFRMPTIRDMYQYRTFWESNPDLTQENAISFDIGAEYTNKWLQTSLYFYNIELWNMIYRSGSGTQASPYKNINTARGRIQGVELSAALSLLENLSLEGNYTLTLASIVKNDANPQTEGNQLAATPKHMANISLNYLSQSGFYGSIWAHYVPAFYASDLNTTPLSNTFGNYDTQFSLNSKCGYMFKNGIDISLSLNNLTDNRYYDFYLVAGRNYYAQIRYKY</sequence>
<dbReference type="AlphaFoldDB" id="A0A4U8T8L6"/>
<dbReference type="CDD" id="cd01347">
    <property type="entry name" value="ligand_gated_channel"/>
    <property type="match status" value="1"/>
</dbReference>
<evidence type="ECO:0000256" key="8">
    <source>
        <dbReference type="ARBA" id="ARBA00023170"/>
    </source>
</evidence>
<dbReference type="InterPro" id="IPR012910">
    <property type="entry name" value="Plug_dom"/>
</dbReference>
<dbReference type="STRING" id="1677920.LS71_03070"/>
<evidence type="ECO:0000256" key="7">
    <source>
        <dbReference type="ARBA" id="ARBA00023136"/>
    </source>
</evidence>
<evidence type="ECO:0000313" key="16">
    <source>
        <dbReference type="Proteomes" id="UP000029733"/>
    </source>
</evidence>
<feature type="signal peptide" evidence="12">
    <location>
        <begin position="1"/>
        <end position="19"/>
    </location>
</feature>
<evidence type="ECO:0000256" key="3">
    <source>
        <dbReference type="ARBA" id="ARBA00022452"/>
    </source>
</evidence>
<dbReference type="InterPro" id="IPR000531">
    <property type="entry name" value="Beta-barrel_TonB"/>
</dbReference>
<gene>
    <name evidence="15" type="ORF">LS71_007190</name>
</gene>
<dbReference type="PROSITE" id="PS52016">
    <property type="entry name" value="TONB_DEPENDENT_REC_3"/>
    <property type="match status" value="1"/>
</dbReference>
<dbReference type="Proteomes" id="UP000029733">
    <property type="component" value="Unassembled WGS sequence"/>
</dbReference>
<dbReference type="Gene3D" id="2.170.130.10">
    <property type="entry name" value="TonB-dependent receptor, plug domain"/>
    <property type="match status" value="1"/>
</dbReference>
<dbReference type="GO" id="GO:0044718">
    <property type="term" value="P:siderophore transmembrane transport"/>
    <property type="evidence" value="ECO:0007669"/>
    <property type="project" value="TreeGrafter"/>
</dbReference>
<keyword evidence="8 15" id="KW-0675">Receptor</keyword>
<organism evidence="15 16">
    <name type="scientific">Helicobacter jaachi</name>
    <dbReference type="NCBI Taxonomy" id="1677920"/>
    <lineage>
        <taxon>Bacteria</taxon>
        <taxon>Pseudomonadati</taxon>
        <taxon>Campylobacterota</taxon>
        <taxon>Epsilonproteobacteria</taxon>
        <taxon>Campylobacterales</taxon>
        <taxon>Helicobacteraceae</taxon>
        <taxon>Helicobacter</taxon>
    </lineage>
</organism>
<dbReference type="PANTHER" id="PTHR30069">
    <property type="entry name" value="TONB-DEPENDENT OUTER MEMBRANE RECEPTOR"/>
    <property type="match status" value="1"/>
</dbReference>
<dbReference type="OrthoDB" id="5389752at2"/>
<evidence type="ECO:0000256" key="12">
    <source>
        <dbReference type="SAM" id="SignalP"/>
    </source>
</evidence>
<dbReference type="SUPFAM" id="SSF56935">
    <property type="entry name" value="Porins"/>
    <property type="match status" value="1"/>
</dbReference>
<keyword evidence="16" id="KW-1185">Reference proteome</keyword>
<feature type="chain" id="PRO_5021034063" evidence="12">
    <location>
        <begin position="20"/>
        <end position="720"/>
    </location>
</feature>
<feature type="domain" description="TonB-dependent receptor plug" evidence="14">
    <location>
        <begin position="39"/>
        <end position="144"/>
    </location>
</feature>
<keyword evidence="9 10" id="KW-0998">Cell outer membrane</keyword>